<feature type="region of interest" description="Disordered" evidence="1">
    <location>
        <begin position="98"/>
        <end position="123"/>
    </location>
</feature>
<name>A0A3G7TVQ3_9PSED</name>
<sequence>MTKAHRRHDISDKDWVALEPHLPGQAGQWGGVAQDNRRFINAVFWILRTGAPWRDLPPDYGDWKNTHRRFCRWRDKGVWEALLERLIDEPDYEWLIRCQPQQGSPTRRRGARGQSGDESHKRGLNTKIHLAVDAHGMPLRVLATQGSRADCTEAANLLEDMTAEHLIADKGYDSDAIVEQARRQGMQVQIPSRKNRKVPRGHDKHLYRHRHLVENAFLLIKQWRGIATRYAKNLSSFLAAAQIRCLALWLRIS</sequence>
<evidence type="ECO:0000256" key="1">
    <source>
        <dbReference type="SAM" id="MobiDB-lite"/>
    </source>
</evidence>
<dbReference type="Pfam" id="PF01609">
    <property type="entry name" value="DDE_Tnp_1"/>
    <property type="match status" value="1"/>
</dbReference>
<dbReference type="AlphaFoldDB" id="A0A3G7TVQ3"/>
<organism evidence="4 5">
    <name type="scientific">Pseudomonas chlororaphis</name>
    <dbReference type="NCBI Taxonomy" id="587753"/>
    <lineage>
        <taxon>Bacteria</taxon>
        <taxon>Pseudomonadati</taxon>
        <taxon>Pseudomonadota</taxon>
        <taxon>Gammaproteobacteria</taxon>
        <taxon>Pseudomonadales</taxon>
        <taxon>Pseudomonadaceae</taxon>
        <taxon>Pseudomonas</taxon>
    </lineage>
</organism>
<gene>
    <name evidence="4" type="ORF">C4K04_4701</name>
</gene>
<dbReference type="NCBIfam" id="NF033580">
    <property type="entry name" value="transpos_IS5_3"/>
    <property type="match status" value="1"/>
</dbReference>
<dbReference type="Proteomes" id="UP000268048">
    <property type="component" value="Chromosome"/>
</dbReference>
<reference evidence="4 5" key="1">
    <citation type="submission" date="2018-03" db="EMBL/GenBank/DDBJ databases">
        <title>Diversity of phytobeneficial traits revealed by whole-genome analysis of worldwide-isolated phenazine-producing Pseudomonas spp.</title>
        <authorList>
            <person name="Biessy A."/>
            <person name="Novinscak A."/>
            <person name="Blom J."/>
            <person name="Leger G."/>
            <person name="Thomashow L.S."/>
            <person name="Cazorla F.M."/>
            <person name="Josic D."/>
            <person name="Filion M."/>
        </authorList>
    </citation>
    <scope>NUCLEOTIDE SEQUENCE [LARGE SCALE GENOMIC DNA]</scope>
    <source>
        <strain evidence="4 5">B25</strain>
    </source>
</reference>
<dbReference type="InterPro" id="IPR002559">
    <property type="entry name" value="Transposase_11"/>
</dbReference>
<dbReference type="PANTHER" id="PTHR30007:SF1">
    <property type="entry name" value="BLR1914 PROTEIN"/>
    <property type="match status" value="1"/>
</dbReference>
<dbReference type="GO" id="GO:0004803">
    <property type="term" value="F:transposase activity"/>
    <property type="evidence" value="ECO:0007669"/>
    <property type="project" value="InterPro"/>
</dbReference>
<dbReference type="GO" id="GO:0006313">
    <property type="term" value="P:DNA transposition"/>
    <property type="evidence" value="ECO:0007669"/>
    <property type="project" value="InterPro"/>
</dbReference>
<evidence type="ECO:0000313" key="4">
    <source>
        <dbReference type="EMBL" id="AZE50356.1"/>
    </source>
</evidence>
<accession>A0A3G7TVQ3</accession>
<dbReference type="RefSeq" id="WP_241176283.1">
    <property type="nucleotide sequence ID" value="NZ_CP027753.1"/>
</dbReference>
<feature type="domain" description="Insertion element IS402-like" evidence="3">
    <location>
        <begin position="10"/>
        <end position="82"/>
    </location>
</feature>
<protein>
    <submittedName>
        <fullName evidence="4">Mobile element protein</fullName>
    </submittedName>
</protein>
<feature type="domain" description="Transposase IS4-like" evidence="2">
    <location>
        <begin position="111"/>
        <end position="250"/>
    </location>
</feature>
<dbReference type="GO" id="GO:0003677">
    <property type="term" value="F:DNA binding"/>
    <property type="evidence" value="ECO:0007669"/>
    <property type="project" value="InterPro"/>
</dbReference>
<dbReference type="SUPFAM" id="SSF53098">
    <property type="entry name" value="Ribonuclease H-like"/>
    <property type="match status" value="1"/>
</dbReference>
<evidence type="ECO:0000259" key="3">
    <source>
        <dbReference type="Pfam" id="PF13340"/>
    </source>
</evidence>
<dbReference type="InterPro" id="IPR025161">
    <property type="entry name" value="IS402-like_dom"/>
</dbReference>
<dbReference type="PANTHER" id="PTHR30007">
    <property type="entry name" value="PHP DOMAIN PROTEIN"/>
    <property type="match status" value="1"/>
</dbReference>
<evidence type="ECO:0000259" key="2">
    <source>
        <dbReference type="Pfam" id="PF01609"/>
    </source>
</evidence>
<proteinExistence type="predicted"/>
<evidence type="ECO:0000313" key="5">
    <source>
        <dbReference type="Proteomes" id="UP000268048"/>
    </source>
</evidence>
<dbReference type="Pfam" id="PF13340">
    <property type="entry name" value="DUF4096"/>
    <property type="match status" value="1"/>
</dbReference>
<dbReference type="EMBL" id="CP027753">
    <property type="protein sequence ID" value="AZE50356.1"/>
    <property type="molecule type" value="Genomic_DNA"/>
</dbReference>
<dbReference type="InterPro" id="IPR012337">
    <property type="entry name" value="RNaseH-like_sf"/>
</dbReference>